<dbReference type="Proteomes" id="UP001219568">
    <property type="component" value="Unassembled WGS sequence"/>
</dbReference>
<dbReference type="EMBL" id="JAQJZL010000001">
    <property type="protein sequence ID" value="KAJ6057239.1"/>
    <property type="molecule type" value="Genomic_DNA"/>
</dbReference>
<dbReference type="AlphaFoldDB" id="A0AAD6IQ11"/>
<keyword evidence="2" id="KW-1185">Reference proteome</keyword>
<reference evidence="1" key="2">
    <citation type="submission" date="2023-01" db="EMBL/GenBank/DDBJ databases">
        <authorList>
            <person name="Petersen C."/>
        </authorList>
    </citation>
    <scope>NUCLEOTIDE SEQUENCE</scope>
    <source>
        <strain evidence="1">IBT 15450</strain>
    </source>
</reference>
<accession>A0AAD6IQ11</accession>
<evidence type="ECO:0000313" key="2">
    <source>
        <dbReference type="Proteomes" id="UP001219568"/>
    </source>
</evidence>
<comment type="caution">
    <text evidence="1">The sequence shown here is derived from an EMBL/GenBank/DDBJ whole genome shotgun (WGS) entry which is preliminary data.</text>
</comment>
<proteinExistence type="predicted"/>
<name>A0AAD6IQ11_PENCN</name>
<sequence length="130" mass="14070">MVNGTREPCLGSDRPWSEQWHIDAPFTISPSGRLLPHEHLARSAAYKASSASTSVRHGEQCLLYLVLGNAGIQPALTEWISVLQLAGGAPSQPLPGFRPRAHRSSGAEVDLAAFSIKSWRCRPAWACSLP</sequence>
<reference evidence="1" key="1">
    <citation type="journal article" date="2023" name="IMA Fungus">
        <title>Comparative genomic study of the Penicillium genus elucidates a diverse pangenome and 15 lateral gene transfer events.</title>
        <authorList>
            <person name="Petersen C."/>
            <person name="Sorensen T."/>
            <person name="Nielsen M.R."/>
            <person name="Sondergaard T.E."/>
            <person name="Sorensen J.L."/>
            <person name="Fitzpatrick D.A."/>
            <person name="Frisvad J.C."/>
            <person name="Nielsen K.L."/>
        </authorList>
    </citation>
    <scope>NUCLEOTIDE SEQUENCE</scope>
    <source>
        <strain evidence="1">IBT 15450</strain>
    </source>
</reference>
<protein>
    <submittedName>
        <fullName evidence="1">Uncharacterized protein</fullName>
    </submittedName>
</protein>
<gene>
    <name evidence="1" type="ORF">N7460_000513</name>
</gene>
<organism evidence="1 2">
    <name type="scientific">Penicillium canescens</name>
    <dbReference type="NCBI Taxonomy" id="5083"/>
    <lineage>
        <taxon>Eukaryota</taxon>
        <taxon>Fungi</taxon>
        <taxon>Dikarya</taxon>
        <taxon>Ascomycota</taxon>
        <taxon>Pezizomycotina</taxon>
        <taxon>Eurotiomycetes</taxon>
        <taxon>Eurotiomycetidae</taxon>
        <taxon>Eurotiales</taxon>
        <taxon>Aspergillaceae</taxon>
        <taxon>Penicillium</taxon>
    </lineage>
</organism>
<evidence type="ECO:0000313" key="1">
    <source>
        <dbReference type="EMBL" id="KAJ6057239.1"/>
    </source>
</evidence>